<dbReference type="AlphaFoldDB" id="A0A1H3KSD4"/>
<dbReference type="InterPro" id="IPR036890">
    <property type="entry name" value="HATPase_C_sf"/>
</dbReference>
<evidence type="ECO:0000259" key="1">
    <source>
        <dbReference type="Pfam" id="PF10090"/>
    </source>
</evidence>
<keyword evidence="3" id="KW-1185">Reference proteome</keyword>
<feature type="domain" description="Histidine phosphotransferase ChpT C-terminal" evidence="1">
    <location>
        <begin position="78"/>
        <end position="193"/>
    </location>
</feature>
<keyword evidence="2" id="KW-0808">Transferase</keyword>
<dbReference type="Pfam" id="PF10090">
    <property type="entry name" value="HPTransfase"/>
    <property type="match status" value="1"/>
</dbReference>
<dbReference type="Gene3D" id="3.30.565.10">
    <property type="entry name" value="Histidine kinase-like ATPase, C-terminal domain"/>
    <property type="match status" value="1"/>
</dbReference>
<evidence type="ECO:0000313" key="2">
    <source>
        <dbReference type="EMBL" id="SDY55102.1"/>
    </source>
</evidence>
<reference evidence="2 3" key="1">
    <citation type="submission" date="2016-10" db="EMBL/GenBank/DDBJ databases">
        <authorList>
            <person name="de Groot N.N."/>
        </authorList>
    </citation>
    <scope>NUCLEOTIDE SEQUENCE [LARGE SCALE GENOMIC DNA]</scope>
    <source>
        <strain evidence="2 3">DSM 24677</strain>
    </source>
</reference>
<name>A0A1H3KSD4_9RHOB</name>
<dbReference type="RefSeq" id="WP_089890926.1">
    <property type="nucleotide sequence ID" value="NZ_CALJFH010000015.1"/>
</dbReference>
<dbReference type="InterPro" id="IPR018762">
    <property type="entry name" value="ChpT_C"/>
</dbReference>
<accession>A0A1H3KSD4</accession>
<organism evidence="2 3">
    <name type="scientific">Lentibacter algarum</name>
    <dbReference type="NCBI Taxonomy" id="576131"/>
    <lineage>
        <taxon>Bacteria</taxon>
        <taxon>Pseudomonadati</taxon>
        <taxon>Pseudomonadota</taxon>
        <taxon>Alphaproteobacteria</taxon>
        <taxon>Rhodobacterales</taxon>
        <taxon>Roseobacteraceae</taxon>
        <taxon>Lentibacter</taxon>
    </lineage>
</organism>
<evidence type="ECO:0000313" key="3">
    <source>
        <dbReference type="Proteomes" id="UP000199026"/>
    </source>
</evidence>
<dbReference type="GO" id="GO:0016740">
    <property type="term" value="F:transferase activity"/>
    <property type="evidence" value="ECO:0007669"/>
    <property type="project" value="UniProtKB-KW"/>
</dbReference>
<sequence length="199" mass="21386">MAQDPLSLAKLIASRICHDLISPVGAIANGMELVALTGADITPEFELISDSVAGANARIKFYRIALGMSSADQKLGRSEIGAILRAFYNGTRLTCAWEVQDDCRRTEVQAAFLALLCVASALPTGGQLTVEHDSGTWNIFAQANLVRADEALWASLTSGITPEALEPADVQFAMLPECASTLERRVRFEIADNSLLISF</sequence>
<protein>
    <submittedName>
        <fullName evidence="2">Histidine phosphotransferase ChpT</fullName>
    </submittedName>
</protein>
<dbReference type="GeneID" id="78124785"/>
<dbReference type="Proteomes" id="UP000199026">
    <property type="component" value="Unassembled WGS sequence"/>
</dbReference>
<proteinExistence type="predicted"/>
<dbReference type="OrthoDB" id="9803702at2"/>
<gene>
    <name evidence="2" type="ORF">SAMN05444486_102725</name>
</gene>
<dbReference type="STRING" id="576131.SAMN05444486_102725"/>
<dbReference type="EMBL" id="FNPR01000002">
    <property type="protein sequence ID" value="SDY55102.1"/>
    <property type="molecule type" value="Genomic_DNA"/>
</dbReference>
<dbReference type="Gene3D" id="1.10.287.130">
    <property type="match status" value="1"/>
</dbReference>